<dbReference type="InterPro" id="IPR050834">
    <property type="entry name" value="Glycosyltransf_2"/>
</dbReference>
<dbReference type="CDD" id="cd00761">
    <property type="entry name" value="Glyco_tranf_GTA_type"/>
    <property type="match status" value="1"/>
</dbReference>
<protein>
    <recommendedName>
        <fullName evidence="2">Glycosyltransferase 2-like domain-containing protein</fullName>
    </recommendedName>
</protein>
<evidence type="ECO:0000313" key="3">
    <source>
        <dbReference type="EMBL" id="ASJ01666.1"/>
    </source>
</evidence>
<reference evidence="3 4" key="1">
    <citation type="submission" date="2016-03" db="EMBL/GenBank/DDBJ databases">
        <title>Complete genome sequence of Thermococcus gorgonarius.</title>
        <authorList>
            <person name="Oger P.M."/>
        </authorList>
    </citation>
    <scope>NUCLEOTIDE SEQUENCE [LARGE SCALE GENOMIC DNA]</scope>
    <source>
        <strain evidence="3 4">W-12</strain>
    </source>
</reference>
<organism evidence="3 4">
    <name type="scientific">Thermococcus gorgonarius</name>
    <dbReference type="NCBI Taxonomy" id="71997"/>
    <lineage>
        <taxon>Archaea</taxon>
        <taxon>Methanobacteriati</taxon>
        <taxon>Methanobacteriota</taxon>
        <taxon>Thermococci</taxon>
        <taxon>Thermococcales</taxon>
        <taxon>Thermococcaceae</taxon>
        <taxon>Thermococcus</taxon>
    </lineage>
</organism>
<gene>
    <name evidence="3" type="ORF">A3K92_00005</name>
</gene>
<dbReference type="InterPro" id="IPR029044">
    <property type="entry name" value="Nucleotide-diphossugar_trans"/>
</dbReference>
<dbReference type="EMBL" id="CP014855">
    <property type="protein sequence ID" value="ASJ01666.1"/>
    <property type="molecule type" value="Genomic_DNA"/>
</dbReference>
<dbReference type="KEGG" id="tgg:A3K92_00005"/>
<evidence type="ECO:0000256" key="1">
    <source>
        <dbReference type="SAM" id="Phobius"/>
    </source>
</evidence>
<proteinExistence type="predicted"/>
<dbReference type="PANTHER" id="PTHR43685">
    <property type="entry name" value="GLYCOSYLTRANSFERASE"/>
    <property type="match status" value="1"/>
</dbReference>
<name>A0A2Z2M7I4_THEGO</name>
<evidence type="ECO:0000313" key="4">
    <source>
        <dbReference type="Proteomes" id="UP000250134"/>
    </source>
</evidence>
<dbReference type="PANTHER" id="PTHR43685:SF2">
    <property type="entry name" value="GLYCOSYLTRANSFERASE 2-LIKE DOMAIN-CONTAINING PROTEIN"/>
    <property type="match status" value="1"/>
</dbReference>
<feature type="transmembrane region" description="Helical" evidence="1">
    <location>
        <begin position="289"/>
        <end position="307"/>
    </location>
</feature>
<accession>A0A2Z2M7I4</accession>
<keyword evidence="4" id="KW-1185">Reference proteome</keyword>
<dbReference type="OrthoDB" id="46222at2157"/>
<dbReference type="Proteomes" id="UP000250134">
    <property type="component" value="Chromosome"/>
</dbReference>
<dbReference type="RefSeq" id="WP_088884318.1">
    <property type="nucleotide sequence ID" value="NZ_CP014855.1"/>
</dbReference>
<dbReference type="AlphaFoldDB" id="A0A2Z2M7I4"/>
<keyword evidence="1" id="KW-1133">Transmembrane helix</keyword>
<dbReference type="Pfam" id="PF00535">
    <property type="entry name" value="Glycos_transf_2"/>
    <property type="match status" value="1"/>
</dbReference>
<sequence>MVKVSVIMPNKNKGKWLEKSINSVLNQTYDDWELIIIDDYSTDNSKEIIRRFMEQDDRIIGIFNPDKPFPLTRNIGLERASGEYVLFLDSDDWINEKMLENAVNHLENDDVDMYISSYRVIRSNGSTKDFVYNRGVYSHFDVLKGKFRGGIGNSVLKKKILDRYNIRYPPYIYSEDSYFYFFYESVIDKVFVDDYIGFINNRMGSNVVTNKKVLKEKFTQTENNYKLLFSQLEKIGKTAEISLIKKYQYPISILIYLDFVDRKHKFLYLLKYSKVIFPFLILGRANGDVLWLWSIVIDSIIPVKWFIRRVMR</sequence>
<keyword evidence="1" id="KW-0472">Membrane</keyword>
<dbReference type="SUPFAM" id="SSF53448">
    <property type="entry name" value="Nucleotide-diphospho-sugar transferases"/>
    <property type="match status" value="1"/>
</dbReference>
<dbReference type="GeneID" id="33330883"/>
<feature type="domain" description="Glycosyltransferase 2-like" evidence="2">
    <location>
        <begin position="5"/>
        <end position="133"/>
    </location>
</feature>
<evidence type="ECO:0000259" key="2">
    <source>
        <dbReference type="Pfam" id="PF00535"/>
    </source>
</evidence>
<dbReference type="Gene3D" id="3.90.550.10">
    <property type="entry name" value="Spore Coat Polysaccharide Biosynthesis Protein SpsA, Chain A"/>
    <property type="match status" value="1"/>
</dbReference>
<dbReference type="InterPro" id="IPR001173">
    <property type="entry name" value="Glyco_trans_2-like"/>
</dbReference>
<keyword evidence="1" id="KW-0812">Transmembrane</keyword>